<keyword evidence="2" id="KW-1185">Reference proteome</keyword>
<protein>
    <submittedName>
        <fullName evidence="1">Uncharacterized protein</fullName>
    </submittedName>
</protein>
<dbReference type="EMBL" id="JAWDJW010010589">
    <property type="protein sequence ID" value="KAK3045604.1"/>
    <property type="molecule type" value="Genomic_DNA"/>
</dbReference>
<dbReference type="Proteomes" id="UP001186974">
    <property type="component" value="Unassembled WGS sequence"/>
</dbReference>
<evidence type="ECO:0000313" key="1">
    <source>
        <dbReference type="EMBL" id="KAK3045604.1"/>
    </source>
</evidence>
<accession>A0ACC3CVX7</accession>
<organism evidence="1 2">
    <name type="scientific">Coniosporium uncinatum</name>
    <dbReference type="NCBI Taxonomy" id="93489"/>
    <lineage>
        <taxon>Eukaryota</taxon>
        <taxon>Fungi</taxon>
        <taxon>Dikarya</taxon>
        <taxon>Ascomycota</taxon>
        <taxon>Pezizomycotina</taxon>
        <taxon>Dothideomycetes</taxon>
        <taxon>Dothideomycetes incertae sedis</taxon>
        <taxon>Coniosporium</taxon>
    </lineage>
</organism>
<evidence type="ECO:0000313" key="2">
    <source>
        <dbReference type="Proteomes" id="UP001186974"/>
    </source>
</evidence>
<feature type="non-terminal residue" evidence="1">
    <location>
        <position position="378"/>
    </location>
</feature>
<name>A0ACC3CVX7_9PEZI</name>
<proteinExistence type="predicted"/>
<sequence length="378" mass="39327">PRPKVVATPEDSERASAGEKINEQAPTTNGHAEDVEQATAGAEGILTPKSGASATYGQDAGSGPMVERSPAVSQHDSAPAEKYDFGEDPLVADTPFGNHYVAPPPRSPTTSTGPGVATMEQPSSTKKPSLQIPEDLGPEEVQAAVRLSVRVPQHNTPRELPPPFCPNNASTPSSATSANLPQPVLAQPANIHQSRPSVNSLVFGGMPDSLPPSPAPPSGNGIAFAPPPPPPPPPPPSQQFLGSAPPFFPAGHSDHISDPSASMVYPPPMLAPQSGPVGFRPPLPQFGRAPHLFNPEANFNYPSPQHARMTSQTGQAQLNGDAAARSPSTQTQDGVAASALNNQHVQNGETFPGKINDSDVAIEQRQNGMLRPMSGSRD</sequence>
<reference evidence="1" key="1">
    <citation type="submission" date="2024-09" db="EMBL/GenBank/DDBJ databases">
        <title>Black Yeasts Isolated from many extreme environments.</title>
        <authorList>
            <person name="Coleine C."/>
            <person name="Stajich J.E."/>
            <person name="Selbmann L."/>
        </authorList>
    </citation>
    <scope>NUCLEOTIDE SEQUENCE</scope>
    <source>
        <strain evidence="1">CCFEE 5737</strain>
    </source>
</reference>
<gene>
    <name evidence="1" type="ORF">LTS18_013676</name>
</gene>
<comment type="caution">
    <text evidence="1">The sequence shown here is derived from an EMBL/GenBank/DDBJ whole genome shotgun (WGS) entry which is preliminary data.</text>
</comment>
<feature type="non-terminal residue" evidence="1">
    <location>
        <position position="1"/>
    </location>
</feature>